<dbReference type="KEGG" id="vg:24366514"/>
<evidence type="ECO:0000313" key="2">
    <source>
        <dbReference type="EMBL" id="ADD25710.1"/>
    </source>
</evidence>
<dbReference type="Pfam" id="PF02368">
    <property type="entry name" value="Big_2"/>
    <property type="match status" value="1"/>
</dbReference>
<evidence type="ECO:0000313" key="3">
    <source>
        <dbReference type="Proteomes" id="UP000207683"/>
    </source>
</evidence>
<dbReference type="InterPro" id="IPR008964">
    <property type="entry name" value="Invasin/intimin_cell_adhesion"/>
</dbReference>
<organism evidence="2 3">
    <name type="scientific">Lactococcus phage 1358</name>
    <dbReference type="NCBI Taxonomy" id="741942"/>
    <lineage>
        <taxon>Viruses</taxon>
        <taxon>Duplodnaviria</taxon>
        <taxon>Heunggongvirae</taxon>
        <taxon>Uroviricota</taxon>
        <taxon>Caudoviricetes</taxon>
        <taxon>Whiteheadvirus</taxon>
        <taxon>Whiteheadvirus wv1358</taxon>
    </lineage>
</organism>
<reference evidence="2 3" key="1">
    <citation type="journal article" date="2010" name="Appl. Environ. Microbiol.">
        <title>Genome organization and characterization of the virulent lactococcal phage 1358 and its similarities to Listeria phages.</title>
        <authorList>
            <person name="Dupuis M.E."/>
            <person name="Moineau S."/>
        </authorList>
    </citation>
    <scope>NUCLEOTIDE SEQUENCE [LARGE SCALE GENOMIC DNA]</scope>
</reference>
<dbReference type="InterPro" id="IPR003343">
    <property type="entry name" value="Big_2"/>
</dbReference>
<name>D3W0E4_9CAUD</name>
<accession>D3W0E4</accession>
<feature type="domain" description="BIG2" evidence="1">
    <location>
        <begin position="404"/>
        <end position="489"/>
    </location>
</feature>
<dbReference type="OrthoDB" id="17788at10239"/>
<feature type="domain" description="BIG2" evidence="1">
    <location>
        <begin position="213"/>
        <end position="288"/>
    </location>
</feature>
<sequence>MSKLSGLAKTAYQSDTPKKYLIDAATLYKNLTFDATTQLFSGELIGATNGGIEIDLEQKYRDVEVDGTYWTTVKGNKVLSSTSASAKTSIKEFTAETLRLSINGTATLVTDPNEAPTGYSVVKGKRYVDDSDYIDNVGMVGKLSGTNKPIIVIFDNVLATAGAKIKTEDDKEAEIPVELQAHASYDQLVNDEFPYRIYFPTMSDTLVDSINLKLRDVNADPAQLVIGQNYDTQVDVTPTGGNIADLLYLSTDKDVATVNQAGTIHITGQGAAEIIVLTKDGEFSDTLAITGILPTPITGIASSPDASTSAKAIQLIQGDRGTIAVGSGTGTDLAVKLNLTPANANNYTIAYSSDDDSVTVDAATGEFEAVHGGISNAAAITVLATNLSDGSTQQAKIFFKVAAAATGFSFTPATIADLSLGGTKTDHGTINLTPAGAKSRNVTMTSGDPTIATVVLNSAGTDYDVTGVAKGSTKLTVKVDSLTEKKLDVNVID</sequence>
<protein>
    <submittedName>
        <fullName evidence="2">Putative phage structural protein</fullName>
    </submittedName>
</protein>
<evidence type="ECO:0000259" key="1">
    <source>
        <dbReference type="SMART" id="SM00635"/>
    </source>
</evidence>
<keyword evidence="3" id="KW-1185">Reference proteome</keyword>
<dbReference type="SMART" id="SM00635">
    <property type="entry name" value="BID_2"/>
    <property type="match status" value="2"/>
</dbReference>
<dbReference type="RefSeq" id="YP_009140400.1">
    <property type="nucleotide sequence ID" value="NC_027120.1"/>
</dbReference>
<dbReference type="Proteomes" id="UP000207683">
    <property type="component" value="Segment"/>
</dbReference>
<dbReference type="EMBL" id="GQ403788">
    <property type="protein sequence ID" value="ADD25710.1"/>
    <property type="molecule type" value="Genomic_DNA"/>
</dbReference>
<dbReference type="GeneID" id="24366514"/>
<proteinExistence type="predicted"/>
<dbReference type="SUPFAM" id="SSF49373">
    <property type="entry name" value="Invasin/intimin cell-adhesion fragments"/>
    <property type="match status" value="1"/>
</dbReference>
<dbReference type="Gene3D" id="2.60.40.1080">
    <property type="match status" value="2"/>
</dbReference>